<name>A0ABT3ABS7_9ALTE</name>
<keyword evidence="1" id="KW-0732">Signal</keyword>
<organism evidence="2 3">
    <name type="scientific">Fluctibacter corallii</name>
    <dbReference type="NCBI Taxonomy" id="2984329"/>
    <lineage>
        <taxon>Bacteria</taxon>
        <taxon>Pseudomonadati</taxon>
        <taxon>Pseudomonadota</taxon>
        <taxon>Gammaproteobacteria</taxon>
        <taxon>Alteromonadales</taxon>
        <taxon>Alteromonadaceae</taxon>
        <taxon>Fluctibacter</taxon>
    </lineage>
</organism>
<keyword evidence="3" id="KW-1185">Reference proteome</keyword>
<dbReference type="RefSeq" id="WP_263713430.1">
    <property type="nucleotide sequence ID" value="NZ_JAOWKX010000009.1"/>
</dbReference>
<evidence type="ECO:0000313" key="3">
    <source>
        <dbReference type="Proteomes" id="UP001652504"/>
    </source>
</evidence>
<evidence type="ECO:0008006" key="4">
    <source>
        <dbReference type="Google" id="ProtNLM"/>
    </source>
</evidence>
<dbReference type="Proteomes" id="UP001652504">
    <property type="component" value="Unassembled WGS sequence"/>
</dbReference>
<sequence length="242" mass="25089">MWFRKGFLLASLILLVTKADASLIHSSASLGVSGDTGISIGADQYIGSRFTLDDDYAISSIGAHLSTSGSFGAVWVALVELSSQTINALPSFSPQDIESHALAFGLLDTNGVAVDSRANVDVSLGAGHYAVIVGGSNPGSQGVFGATNSGNLVASGTDFMGRYHDSGQILSPDASFFTAPSEWNGTQWSVSDVWRDDGGSLAASAPRFVVEGVKIAAVSEPSMLVLMLLTLGMLLRARKAQS</sequence>
<reference evidence="2 3" key="1">
    <citation type="submission" date="2022-10" db="EMBL/GenBank/DDBJ databases">
        <title>Aestuariibacter sp. AA17 isolated from Montipora capitata coral fragment.</title>
        <authorList>
            <person name="Emsley S.A."/>
            <person name="Pfannmuller K.M."/>
            <person name="Loughran R.M."/>
            <person name="Shlafstein M."/>
            <person name="Papke E."/>
            <person name="Saw J.H."/>
            <person name="Ushijima B."/>
            <person name="Videau P."/>
        </authorList>
    </citation>
    <scope>NUCLEOTIDE SEQUENCE [LARGE SCALE GENOMIC DNA]</scope>
    <source>
        <strain evidence="2 3">AA17</strain>
    </source>
</reference>
<feature type="signal peptide" evidence="1">
    <location>
        <begin position="1"/>
        <end position="21"/>
    </location>
</feature>
<protein>
    <recommendedName>
        <fullName evidence="4">PEP-CTERM protein-sorting domain-containing protein</fullName>
    </recommendedName>
</protein>
<accession>A0ABT3ABS7</accession>
<dbReference type="EMBL" id="JAOWKX010000009">
    <property type="protein sequence ID" value="MCV2886139.1"/>
    <property type="molecule type" value="Genomic_DNA"/>
</dbReference>
<evidence type="ECO:0000256" key="1">
    <source>
        <dbReference type="SAM" id="SignalP"/>
    </source>
</evidence>
<comment type="caution">
    <text evidence="2">The sequence shown here is derived from an EMBL/GenBank/DDBJ whole genome shotgun (WGS) entry which is preliminary data.</text>
</comment>
<proteinExistence type="predicted"/>
<gene>
    <name evidence="2" type="ORF">OE749_15710</name>
</gene>
<feature type="chain" id="PRO_5045488890" description="PEP-CTERM protein-sorting domain-containing protein" evidence="1">
    <location>
        <begin position="22"/>
        <end position="242"/>
    </location>
</feature>
<evidence type="ECO:0000313" key="2">
    <source>
        <dbReference type="EMBL" id="MCV2886139.1"/>
    </source>
</evidence>